<feature type="repeat" description="TPR" evidence="1">
    <location>
        <begin position="72"/>
        <end position="105"/>
    </location>
</feature>
<protein>
    <submittedName>
        <fullName evidence="2">Uncharacterized protein</fullName>
    </submittedName>
</protein>
<gene>
    <name evidence="2" type="ORF">A3G33_05165</name>
</gene>
<evidence type="ECO:0000313" key="2">
    <source>
        <dbReference type="EMBL" id="OGW97546.1"/>
    </source>
</evidence>
<dbReference type="InterPro" id="IPR019734">
    <property type="entry name" value="TPR_rpt"/>
</dbReference>
<dbReference type="Proteomes" id="UP000178187">
    <property type="component" value="Unassembled WGS sequence"/>
</dbReference>
<dbReference type="InterPro" id="IPR011990">
    <property type="entry name" value="TPR-like_helical_dom_sf"/>
</dbReference>
<reference evidence="2 3" key="1">
    <citation type="journal article" date="2016" name="Nat. Commun.">
        <title>Thousands of microbial genomes shed light on interconnected biogeochemical processes in an aquifer system.</title>
        <authorList>
            <person name="Anantharaman K."/>
            <person name="Brown C.T."/>
            <person name="Hug L.A."/>
            <person name="Sharon I."/>
            <person name="Castelle C.J."/>
            <person name="Probst A.J."/>
            <person name="Thomas B.C."/>
            <person name="Singh A."/>
            <person name="Wilkins M.J."/>
            <person name="Karaoz U."/>
            <person name="Brodie E.L."/>
            <person name="Williams K.H."/>
            <person name="Hubbard S.S."/>
            <person name="Banfield J.F."/>
        </authorList>
    </citation>
    <scope>NUCLEOTIDE SEQUENCE [LARGE SCALE GENOMIC DNA]</scope>
</reference>
<name>A0A1G1KX72_9BACT</name>
<organism evidence="2 3">
    <name type="scientific">Candidatus Danuiimicrobium aquiferis</name>
    <dbReference type="NCBI Taxonomy" id="1801832"/>
    <lineage>
        <taxon>Bacteria</taxon>
        <taxon>Pseudomonadati</taxon>
        <taxon>Candidatus Omnitrophota</taxon>
        <taxon>Candidatus Danuiimicrobium</taxon>
    </lineage>
</organism>
<accession>A0A1G1KX72</accession>
<dbReference type="AlphaFoldDB" id="A0A1G1KX72"/>
<dbReference type="EMBL" id="MHFR01000041">
    <property type="protein sequence ID" value="OGW97546.1"/>
    <property type="molecule type" value="Genomic_DNA"/>
</dbReference>
<dbReference type="SUPFAM" id="SSF48452">
    <property type="entry name" value="TPR-like"/>
    <property type="match status" value="1"/>
</dbReference>
<sequence length="278" mass="32073">MKYRWFLKAILLIGLWGCCFQTVILGSEEDISSVEQFFQKGISQMKTNQLNEAIDSFHKALDLLHVSDIRRANILDNLGLAYQYNGDLERATQLFQDASRLNQKLPLPYLHLCAAYRLKKDEAQAIVECSKALEIKPDLFTVHEEMAKVYSIMGRKRGYNRELISREIYHLMKTLQSFPDYVKVNPVAENELKYLLQLDQDASAAEVKAKGKEVRILHRDIKERAENRQLKPEDLFVQKIDLPDDGISKADKQSMLELAKKRMASEKSQETLPEKNPV</sequence>
<dbReference type="SMART" id="SM00028">
    <property type="entry name" value="TPR"/>
    <property type="match status" value="3"/>
</dbReference>
<proteinExistence type="predicted"/>
<evidence type="ECO:0000313" key="3">
    <source>
        <dbReference type="Proteomes" id="UP000178187"/>
    </source>
</evidence>
<keyword evidence="1" id="KW-0802">TPR repeat</keyword>
<dbReference type="PROSITE" id="PS50005">
    <property type="entry name" value="TPR"/>
    <property type="match status" value="2"/>
</dbReference>
<dbReference type="Gene3D" id="1.25.40.10">
    <property type="entry name" value="Tetratricopeptide repeat domain"/>
    <property type="match status" value="1"/>
</dbReference>
<dbReference type="Pfam" id="PF13181">
    <property type="entry name" value="TPR_8"/>
    <property type="match status" value="1"/>
</dbReference>
<evidence type="ECO:0000256" key="1">
    <source>
        <dbReference type="PROSITE-ProRule" id="PRU00339"/>
    </source>
</evidence>
<comment type="caution">
    <text evidence="2">The sequence shown here is derived from an EMBL/GenBank/DDBJ whole genome shotgun (WGS) entry which is preliminary data.</text>
</comment>
<feature type="repeat" description="TPR" evidence="1">
    <location>
        <begin position="34"/>
        <end position="67"/>
    </location>
</feature>